<dbReference type="InParanoid" id="A0A671UK01"/>
<sequence>AEGLDKGPTAGLDDTIYKHKDNVVNGWGNFYLLYEASMQVLGVVEGTSCPCDQLVLMTCEDRKIYAYDGEELHVVASDLKQLCDKGIMYPASKSYYKGERFQTIFLDPPSSDVSLRNSIFLGWLTVVWHLRCIYHHYLKISIIAPPQMSVNLPHLIHSAP</sequence>
<dbReference type="Ensembl" id="ENSSAUT00010015043.1">
    <property type="protein sequence ID" value="ENSSAUP00010014168.1"/>
    <property type="gene ID" value="ENSSAUG00010006655.1"/>
</dbReference>
<name>A0A671UK01_SPAAU</name>
<organism evidence="1 2">
    <name type="scientific">Sparus aurata</name>
    <name type="common">Gilthead sea bream</name>
    <dbReference type="NCBI Taxonomy" id="8175"/>
    <lineage>
        <taxon>Eukaryota</taxon>
        <taxon>Metazoa</taxon>
        <taxon>Chordata</taxon>
        <taxon>Craniata</taxon>
        <taxon>Vertebrata</taxon>
        <taxon>Euteleostomi</taxon>
        <taxon>Actinopterygii</taxon>
        <taxon>Neopterygii</taxon>
        <taxon>Teleostei</taxon>
        <taxon>Neoteleostei</taxon>
        <taxon>Acanthomorphata</taxon>
        <taxon>Eupercaria</taxon>
        <taxon>Spariformes</taxon>
        <taxon>Sparidae</taxon>
        <taxon>Sparus</taxon>
    </lineage>
</organism>
<dbReference type="Pfam" id="PF02393">
    <property type="entry name" value="US22"/>
    <property type="match status" value="1"/>
</dbReference>
<proteinExistence type="predicted"/>
<evidence type="ECO:0000313" key="2">
    <source>
        <dbReference type="Proteomes" id="UP000472265"/>
    </source>
</evidence>
<dbReference type="InterPro" id="IPR003360">
    <property type="entry name" value="US22-like"/>
</dbReference>
<accession>A0A671UK01</accession>
<dbReference type="AlphaFoldDB" id="A0A671UK01"/>
<evidence type="ECO:0000313" key="1">
    <source>
        <dbReference type="Ensembl" id="ENSSAUP00010014168.1"/>
    </source>
</evidence>
<protein>
    <submittedName>
        <fullName evidence="1">Uncharacterized protein</fullName>
    </submittedName>
</protein>
<reference evidence="1" key="2">
    <citation type="submission" date="2025-08" db="UniProtKB">
        <authorList>
            <consortium name="Ensembl"/>
        </authorList>
    </citation>
    <scope>IDENTIFICATION</scope>
</reference>
<reference evidence="1" key="1">
    <citation type="submission" date="2021-04" db="EMBL/GenBank/DDBJ databases">
        <authorList>
            <consortium name="Wellcome Sanger Institute Data Sharing"/>
        </authorList>
    </citation>
    <scope>NUCLEOTIDE SEQUENCE [LARGE SCALE GENOMIC DNA]</scope>
</reference>
<reference evidence="1" key="3">
    <citation type="submission" date="2025-09" db="UniProtKB">
        <authorList>
            <consortium name="Ensembl"/>
        </authorList>
    </citation>
    <scope>IDENTIFICATION</scope>
</reference>
<dbReference type="Proteomes" id="UP000472265">
    <property type="component" value="Chromosome 3"/>
</dbReference>
<keyword evidence="2" id="KW-1185">Reference proteome</keyword>
<dbReference type="GeneTree" id="ENSGT00390000001663"/>